<gene>
    <name evidence="1" type="ORF">M6B38_414090</name>
</gene>
<name>A0AAX6FLP1_IRIPA</name>
<reference evidence="1" key="1">
    <citation type="journal article" date="2023" name="GigaByte">
        <title>Genome assembly of the bearded iris, Iris pallida Lam.</title>
        <authorList>
            <person name="Bruccoleri R.E."/>
            <person name="Oakeley E.J."/>
            <person name="Faust A.M.E."/>
            <person name="Altorfer M."/>
            <person name="Dessus-Babus S."/>
            <person name="Burckhardt D."/>
            <person name="Oertli M."/>
            <person name="Naumann U."/>
            <person name="Petersen F."/>
            <person name="Wong J."/>
        </authorList>
    </citation>
    <scope>NUCLEOTIDE SEQUENCE</scope>
    <source>
        <strain evidence="1">GSM-AAB239-AS_SAM_17_03QT</strain>
    </source>
</reference>
<keyword evidence="2" id="KW-1185">Reference proteome</keyword>
<protein>
    <submittedName>
        <fullName evidence="1">Uncharacterized protein</fullName>
    </submittedName>
</protein>
<dbReference type="AlphaFoldDB" id="A0AAX6FLP1"/>
<proteinExistence type="predicted"/>
<accession>A0AAX6FLP1</accession>
<evidence type="ECO:0000313" key="1">
    <source>
        <dbReference type="EMBL" id="KAJ6817028.1"/>
    </source>
</evidence>
<reference evidence="1" key="2">
    <citation type="submission" date="2023-04" db="EMBL/GenBank/DDBJ databases">
        <authorList>
            <person name="Bruccoleri R.E."/>
            <person name="Oakeley E.J."/>
            <person name="Faust A.-M."/>
            <person name="Dessus-Babus S."/>
            <person name="Altorfer M."/>
            <person name="Burckhardt D."/>
            <person name="Oertli M."/>
            <person name="Naumann U."/>
            <person name="Petersen F."/>
            <person name="Wong J."/>
        </authorList>
    </citation>
    <scope>NUCLEOTIDE SEQUENCE</scope>
    <source>
        <strain evidence="1">GSM-AAB239-AS_SAM_17_03QT</strain>
        <tissue evidence="1">Leaf</tissue>
    </source>
</reference>
<organism evidence="1 2">
    <name type="scientific">Iris pallida</name>
    <name type="common">Sweet iris</name>
    <dbReference type="NCBI Taxonomy" id="29817"/>
    <lineage>
        <taxon>Eukaryota</taxon>
        <taxon>Viridiplantae</taxon>
        <taxon>Streptophyta</taxon>
        <taxon>Embryophyta</taxon>
        <taxon>Tracheophyta</taxon>
        <taxon>Spermatophyta</taxon>
        <taxon>Magnoliopsida</taxon>
        <taxon>Liliopsida</taxon>
        <taxon>Asparagales</taxon>
        <taxon>Iridaceae</taxon>
        <taxon>Iridoideae</taxon>
        <taxon>Irideae</taxon>
        <taxon>Iris</taxon>
    </lineage>
</organism>
<sequence length="132" mass="14610">MRDSSSTCPWPCPCPLDCFSRPSGDGRHCCNLDSSPTSASLVLERKLLDGKVEIEEKKEKKNGPDGGELRICLKSILKQPVGAGSDPVKKGRVRWRDAEEGKELAEIREFDNEPREPVMNDDKIPICGCVIL</sequence>
<dbReference type="EMBL" id="JANAVB010027999">
    <property type="protein sequence ID" value="KAJ6817028.1"/>
    <property type="molecule type" value="Genomic_DNA"/>
</dbReference>
<dbReference type="Proteomes" id="UP001140949">
    <property type="component" value="Unassembled WGS sequence"/>
</dbReference>
<comment type="caution">
    <text evidence="1">The sequence shown here is derived from an EMBL/GenBank/DDBJ whole genome shotgun (WGS) entry which is preliminary data.</text>
</comment>
<evidence type="ECO:0000313" key="2">
    <source>
        <dbReference type="Proteomes" id="UP001140949"/>
    </source>
</evidence>